<reference evidence="1 2" key="1">
    <citation type="submission" date="2013-11" db="EMBL/GenBank/DDBJ databases">
        <title>Elucidation of the Photorhabdus temperata genome and generation of transposon mutant library to identify motility mutants.</title>
        <authorList>
            <person name="Hurst S.G.IV."/>
            <person name="Micheals B."/>
            <person name="Abebe-Akele F."/>
            <person name="Rowedder H."/>
            <person name="Bullock H."/>
            <person name="Jackobeck R."/>
            <person name="Janicki E."/>
            <person name="Tisa L.S."/>
        </authorList>
    </citation>
    <scope>NUCLEOTIDE SEQUENCE [LARGE SCALE GENOMIC DNA]</scope>
    <source>
        <strain evidence="1 2">NC19</strain>
    </source>
</reference>
<dbReference type="Proteomes" id="UP000018957">
    <property type="component" value="Unassembled WGS sequence"/>
</dbReference>
<dbReference type="AlphaFoldDB" id="W3V5B7"/>
<proteinExistence type="predicted"/>
<sequence>MERAIDVTMICNKMKEKVLSLSQNNANKIVLN</sequence>
<dbReference type="EMBL" id="AYSJ01000014">
    <property type="protein sequence ID" value="ETS30239.1"/>
    <property type="molecule type" value="Genomic_DNA"/>
</dbReference>
<comment type="caution">
    <text evidence="1">The sequence shown here is derived from an EMBL/GenBank/DDBJ whole genome shotgun (WGS) entry which is preliminary data.</text>
</comment>
<evidence type="ECO:0000313" key="2">
    <source>
        <dbReference type="Proteomes" id="UP000018957"/>
    </source>
</evidence>
<keyword evidence="2" id="KW-1185">Reference proteome</keyword>
<name>W3V5B7_9GAMM</name>
<evidence type="ECO:0000313" key="1">
    <source>
        <dbReference type="EMBL" id="ETS30239.1"/>
    </source>
</evidence>
<protein>
    <submittedName>
        <fullName evidence="1">Uncharacterized protein</fullName>
    </submittedName>
</protein>
<organism evidence="1 2">
    <name type="scientific">Photorhabdus khanii NC19</name>
    <dbReference type="NCBI Taxonomy" id="1004151"/>
    <lineage>
        <taxon>Bacteria</taxon>
        <taxon>Pseudomonadati</taxon>
        <taxon>Pseudomonadota</taxon>
        <taxon>Gammaproteobacteria</taxon>
        <taxon>Enterobacterales</taxon>
        <taxon>Morganellaceae</taxon>
        <taxon>Photorhabdus</taxon>
    </lineage>
</organism>
<accession>W3V5B7</accession>
<gene>
    <name evidence="1" type="ORF">PTE_03578</name>
</gene>